<evidence type="ECO:0000259" key="1">
    <source>
        <dbReference type="Pfam" id="PF03432"/>
    </source>
</evidence>
<accession>A0A4U1C1P9</accession>
<dbReference type="RefSeq" id="WP_136825963.1">
    <property type="nucleotide sequence ID" value="NZ_SWBP01000002.1"/>
</dbReference>
<organism evidence="2 3">
    <name type="scientific">Pedobacter cryophilus</name>
    <dbReference type="NCBI Taxonomy" id="2571271"/>
    <lineage>
        <taxon>Bacteria</taxon>
        <taxon>Pseudomonadati</taxon>
        <taxon>Bacteroidota</taxon>
        <taxon>Sphingobacteriia</taxon>
        <taxon>Sphingobacteriales</taxon>
        <taxon>Sphingobacteriaceae</taxon>
        <taxon>Pedobacter</taxon>
    </lineage>
</organism>
<name>A0A4U1C1P9_9SPHI</name>
<feature type="domain" description="MobA/VirD2-like nuclease" evidence="1">
    <location>
        <begin position="17"/>
        <end position="151"/>
    </location>
</feature>
<proteinExistence type="predicted"/>
<comment type="caution">
    <text evidence="2">The sequence shown here is derived from an EMBL/GenBank/DDBJ whole genome shotgun (WGS) entry which is preliminary data.</text>
</comment>
<evidence type="ECO:0000313" key="3">
    <source>
        <dbReference type="Proteomes" id="UP000308181"/>
    </source>
</evidence>
<keyword evidence="3" id="KW-1185">Reference proteome</keyword>
<dbReference type="Pfam" id="PF03432">
    <property type="entry name" value="Relaxase"/>
    <property type="match status" value="1"/>
</dbReference>
<gene>
    <name evidence="2" type="ORF">FA046_08575</name>
</gene>
<dbReference type="OrthoDB" id="915634at2"/>
<dbReference type="AlphaFoldDB" id="A0A4U1C1P9"/>
<protein>
    <recommendedName>
        <fullName evidence="1">MobA/VirD2-like nuclease domain-containing protein</fullName>
    </recommendedName>
</protein>
<dbReference type="EMBL" id="SWBP01000002">
    <property type="protein sequence ID" value="TKB99151.1"/>
    <property type="molecule type" value="Genomic_DNA"/>
</dbReference>
<sequence>MVAKIISGKSLRGALLYNENKVAKNMAKLIGGNGFHKDLKHLNFNNKLMRLQDLATKNERVKTNTLHISLNFANGEKLITEKLNAIAKDYMARIGFGKQPYLVYQHQDAGHPHVHIVTTNIQSSGERISLHNLGKTKSEEARKIIEKEYDLIPASKFSKEPGFNLTKVEYGKCETKRAITNVVKGIISSYQFTNLPAFNAVLKNYNVVADRGAKESRMYNKNGLMYWALDAKGNKIGVPIKASSIYGSPTLKKLESYFEKNKETRKPYKEQLKTKINAVLTTNASQAGFKQALQSKGIEVVFNRNETGKLYGVTFIDQQSKTVFKGSDIGKGYSAIALESYFIRNEISKPLKSTDFKLNLKGNSVPSNISFSNKSTLIDSLFGAELQDAPSFENAQRKHRKKRRKNQIQ</sequence>
<dbReference type="Proteomes" id="UP000308181">
    <property type="component" value="Unassembled WGS sequence"/>
</dbReference>
<reference evidence="2 3" key="1">
    <citation type="submission" date="2019-04" db="EMBL/GenBank/DDBJ databases">
        <title>Pedobacter sp. AR-3-17 sp. nov., isolated from Arctic soil.</title>
        <authorList>
            <person name="Dahal R.H."/>
            <person name="Kim D.-U."/>
        </authorList>
    </citation>
    <scope>NUCLEOTIDE SEQUENCE [LARGE SCALE GENOMIC DNA]</scope>
    <source>
        <strain evidence="2 3">AR-3-17</strain>
    </source>
</reference>
<evidence type="ECO:0000313" key="2">
    <source>
        <dbReference type="EMBL" id="TKB99151.1"/>
    </source>
</evidence>
<dbReference type="InterPro" id="IPR005094">
    <property type="entry name" value="Endonuclease_MobA/VirD2"/>
</dbReference>